<organism evidence="2 3">
    <name type="scientific">Canariomyces notabilis</name>
    <dbReference type="NCBI Taxonomy" id="2074819"/>
    <lineage>
        <taxon>Eukaryota</taxon>
        <taxon>Fungi</taxon>
        <taxon>Dikarya</taxon>
        <taxon>Ascomycota</taxon>
        <taxon>Pezizomycotina</taxon>
        <taxon>Sordariomycetes</taxon>
        <taxon>Sordariomycetidae</taxon>
        <taxon>Sordariales</taxon>
        <taxon>Chaetomiaceae</taxon>
        <taxon>Canariomyces</taxon>
    </lineage>
</organism>
<evidence type="ECO:0000256" key="1">
    <source>
        <dbReference type="SAM" id="MobiDB-lite"/>
    </source>
</evidence>
<gene>
    <name evidence="2" type="ORF">N656DRAFT_752873</name>
</gene>
<evidence type="ECO:0000313" key="2">
    <source>
        <dbReference type="EMBL" id="KAK4112795.1"/>
    </source>
</evidence>
<feature type="compositionally biased region" description="Acidic residues" evidence="1">
    <location>
        <begin position="440"/>
        <end position="450"/>
    </location>
</feature>
<dbReference type="RefSeq" id="XP_064670365.1">
    <property type="nucleotide sequence ID" value="XM_064813047.1"/>
</dbReference>
<dbReference type="AlphaFoldDB" id="A0AAN6TFB8"/>
<feature type="compositionally biased region" description="Basic and acidic residues" evidence="1">
    <location>
        <begin position="405"/>
        <end position="439"/>
    </location>
</feature>
<feature type="region of interest" description="Disordered" evidence="1">
    <location>
        <begin position="405"/>
        <end position="466"/>
    </location>
</feature>
<keyword evidence="3" id="KW-1185">Reference proteome</keyword>
<comment type="caution">
    <text evidence="2">The sequence shown here is derived from an EMBL/GenBank/DDBJ whole genome shotgun (WGS) entry which is preliminary data.</text>
</comment>
<sequence length="466" mass="53151">MSIYPDVMPAVLDQLREKARAEYRARIPIRKLDKLHRDALTRAINNVLSTELAIFTYAQIIDGLPTADVAWDRRLPGLYGDHPLDGHEELCPGAMEKAREICPLWDPDMLAFNPKLVNAFQRAAPGTKMFNTRLIELVAVALHQFGALLYQMDFRLHKGDVDAVVNWVMPRPWWSREEKWEPVPPRPSIFNHHAYVDDDIYPEGKADVVGYWVEDRIFGGVVVFDRRAETDKDGNFLPQDPPNIYLHPCRSTVTMRVTQLLDHQQQALVDFLLSDPASIDSSEATPTRPCPLPILVDDRNRKRYDPEDAITIHLIYRDVWERKPLDKDERNMMKRRPQCAIDYPEANLQLLRLNMAAGEPLPEGRYKRYLEGEGDLDENDVDEGPLKRALDQYMEINGIVKKVKLEHAPGEAEEKGGTSEGGHEGKGKEKEGEKNKGAEENEVGETGQVEEETREKSCENGDTQVQ</sequence>
<dbReference type="Proteomes" id="UP001302812">
    <property type="component" value="Unassembled WGS sequence"/>
</dbReference>
<protein>
    <submittedName>
        <fullName evidence="2">Uncharacterized protein</fullName>
    </submittedName>
</protein>
<reference evidence="2" key="2">
    <citation type="submission" date="2023-05" db="EMBL/GenBank/DDBJ databases">
        <authorList>
            <consortium name="Lawrence Berkeley National Laboratory"/>
            <person name="Steindorff A."/>
            <person name="Hensen N."/>
            <person name="Bonometti L."/>
            <person name="Westerberg I."/>
            <person name="Brannstrom I.O."/>
            <person name="Guillou S."/>
            <person name="Cros-Aarteil S."/>
            <person name="Calhoun S."/>
            <person name="Haridas S."/>
            <person name="Kuo A."/>
            <person name="Mondo S."/>
            <person name="Pangilinan J."/>
            <person name="Riley R."/>
            <person name="Labutti K."/>
            <person name="Andreopoulos B."/>
            <person name="Lipzen A."/>
            <person name="Chen C."/>
            <person name="Yanf M."/>
            <person name="Daum C."/>
            <person name="Ng V."/>
            <person name="Clum A."/>
            <person name="Ohm R."/>
            <person name="Martin F."/>
            <person name="Silar P."/>
            <person name="Natvig D."/>
            <person name="Lalanne C."/>
            <person name="Gautier V."/>
            <person name="Ament-Velasquez S.L."/>
            <person name="Kruys A."/>
            <person name="Hutchinson M.I."/>
            <person name="Powell A.J."/>
            <person name="Barry K."/>
            <person name="Miller A.N."/>
            <person name="Grigoriev I.V."/>
            <person name="Debuchy R."/>
            <person name="Gladieux P."/>
            <person name="Thoren M.H."/>
            <person name="Johannesson H."/>
        </authorList>
    </citation>
    <scope>NUCLEOTIDE SEQUENCE</scope>
    <source>
        <strain evidence="2">CBS 508.74</strain>
    </source>
</reference>
<dbReference type="GeneID" id="89937172"/>
<name>A0AAN6TFB8_9PEZI</name>
<reference evidence="2" key="1">
    <citation type="journal article" date="2023" name="Mol. Phylogenet. Evol.">
        <title>Genome-scale phylogeny and comparative genomics of the fungal order Sordariales.</title>
        <authorList>
            <person name="Hensen N."/>
            <person name="Bonometti L."/>
            <person name="Westerberg I."/>
            <person name="Brannstrom I.O."/>
            <person name="Guillou S."/>
            <person name="Cros-Aarteil S."/>
            <person name="Calhoun S."/>
            <person name="Haridas S."/>
            <person name="Kuo A."/>
            <person name="Mondo S."/>
            <person name="Pangilinan J."/>
            <person name="Riley R."/>
            <person name="LaButti K."/>
            <person name="Andreopoulos B."/>
            <person name="Lipzen A."/>
            <person name="Chen C."/>
            <person name="Yan M."/>
            <person name="Daum C."/>
            <person name="Ng V."/>
            <person name="Clum A."/>
            <person name="Steindorff A."/>
            <person name="Ohm R.A."/>
            <person name="Martin F."/>
            <person name="Silar P."/>
            <person name="Natvig D.O."/>
            <person name="Lalanne C."/>
            <person name="Gautier V."/>
            <person name="Ament-Velasquez S.L."/>
            <person name="Kruys A."/>
            <person name="Hutchinson M.I."/>
            <person name="Powell A.J."/>
            <person name="Barry K."/>
            <person name="Miller A.N."/>
            <person name="Grigoriev I.V."/>
            <person name="Debuchy R."/>
            <person name="Gladieux P."/>
            <person name="Hiltunen Thoren M."/>
            <person name="Johannesson H."/>
        </authorList>
    </citation>
    <scope>NUCLEOTIDE SEQUENCE</scope>
    <source>
        <strain evidence="2">CBS 508.74</strain>
    </source>
</reference>
<dbReference type="EMBL" id="MU853341">
    <property type="protein sequence ID" value="KAK4112795.1"/>
    <property type="molecule type" value="Genomic_DNA"/>
</dbReference>
<evidence type="ECO:0000313" key="3">
    <source>
        <dbReference type="Proteomes" id="UP001302812"/>
    </source>
</evidence>
<proteinExistence type="predicted"/>
<accession>A0AAN6TFB8</accession>